<dbReference type="Pfam" id="PF02322">
    <property type="entry name" value="Cyt_bd_oxida_II"/>
    <property type="match status" value="1"/>
</dbReference>
<comment type="caution">
    <text evidence="8">The sequence shown here is derived from an EMBL/GenBank/DDBJ whole genome shotgun (WGS) entry which is preliminary data.</text>
</comment>
<evidence type="ECO:0000313" key="8">
    <source>
        <dbReference type="EMBL" id="KWW21109.1"/>
    </source>
</evidence>
<feature type="transmembrane region" description="Helical" evidence="7">
    <location>
        <begin position="114"/>
        <end position="136"/>
    </location>
</feature>
<evidence type="ECO:0008006" key="10">
    <source>
        <dbReference type="Google" id="ProtNLM"/>
    </source>
</evidence>
<feature type="transmembrane region" description="Helical" evidence="7">
    <location>
        <begin position="267"/>
        <end position="292"/>
    </location>
</feature>
<evidence type="ECO:0000256" key="1">
    <source>
        <dbReference type="ARBA" id="ARBA00004651"/>
    </source>
</evidence>
<proteinExistence type="inferred from homology"/>
<dbReference type="AlphaFoldDB" id="A0A109N087"/>
<keyword evidence="9" id="KW-1185">Reference proteome</keyword>
<keyword evidence="4 7" id="KW-0812">Transmembrane</keyword>
<feature type="transmembrane region" description="Helical" evidence="7">
    <location>
        <begin position="6"/>
        <end position="33"/>
    </location>
</feature>
<reference evidence="8 9" key="1">
    <citation type="submission" date="2015-11" db="EMBL/GenBank/DDBJ databases">
        <title>Genome Sequence of Bacillus simplex strain VanAntwerpen2.</title>
        <authorList>
            <person name="Couger M.B."/>
        </authorList>
    </citation>
    <scope>NUCLEOTIDE SEQUENCE [LARGE SCALE GENOMIC DNA]</scope>
    <source>
        <strain evidence="8 9">VanAntwerpen02</strain>
    </source>
</reference>
<accession>A0A109N087</accession>
<organism evidence="8 9">
    <name type="scientific">Peribacillus simplex</name>
    <dbReference type="NCBI Taxonomy" id="1478"/>
    <lineage>
        <taxon>Bacteria</taxon>
        <taxon>Bacillati</taxon>
        <taxon>Bacillota</taxon>
        <taxon>Bacilli</taxon>
        <taxon>Bacillales</taxon>
        <taxon>Bacillaceae</taxon>
        <taxon>Peribacillus</taxon>
    </lineage>
</organism>
<feature type="transmembrane region" description="Helical" evidence="7">
    <location>
        <begin position="201"/>
        <end position="219"/>
    </location>
</feature>
<keyword evidence="5 7" id="KW-1133">Transmembrane helix</keyword>
<evidence type="ECO:0000256" key="3">
    <source>
        <dbReference type="ARBA" id="ARBA00022475"/>
    </source>
</evidence>
<evidence type="ECO:0000313" key="9">
    <source>
        <dbReference type="Proteomes" id="UP000064189"/>
    </source>
</evidence>
<evidence type="ECO:0000256" key="5">
    <source>
        <dbReference type="ARBA" id="ARBA00022989"/>
    </source>
</evidence>
<dbReference type="GO" id="GO:0005886">
    <property type="term" value="C:plasma membrane"/>
    <property type="evidence" value="ECO:0007669"/>
    <property type="project" value="UniProtKB-SubCell"/>
</dbReference>
<comment type="similarity">
    <text evidence="2">Belongs to the cytochrome ubiquinol oxidase subunit 2 family.</text>
</comment>
<name>A0A109N087_9BACI</name>
<feature type="transmembrane region" description="Helical" evidence="7">
    <location>
        <begin position="312"/>
        <end position="334"/>
    </location>
</feature>
<dbReference type="RefSeq" id="WP_061141462.1">
    <property type="nucleotide sequence ID" value="NZ_LNNH01000012.1"/>
</dbReference>
<evidence type="ECO:0000256" key="4">
    <source>
        <dbReference type="ARBA" id="ARBA00022692"/>
    </source>
</evidence>
<evidence type="ECO:0000256" key="7">
    <source>
        <dbReference type="SAM" id="Phobius"/>
    </source>
</evidence>
<dbReference type="InterPro" id="IPR003317">
    <property type="entry name" value="Cyt-d_oxidase_su2"/>
</dbReference>
<feature type="transmembrane region" description="Helical" evidence="7">
    <location>
        <begin position="79"/>
        <end position="102"/>
    </location>
</feature>
<feature type="transmembrane region" description="Helical" evidence="7">
    <location>
        <begin position="163"/>
        <end position="181"/>
    </location>
</feature>
<comment type="subcellular location">
    <subcellularLocation>
        <location evidence="1">Cell membrane</location>
        <topology evidence="1">Multi-pass membrane protein</topology>
    </subcellularLocation>
</comment>
<evidence type="ECO:0000256" key="6">
    <source>
        <dbReference type="ARBA" id="ARBA00023136"/>
    </source>
</evidence>
<keyword evidence="3" id="KW-1003">Cell membrane</keyword>
<protein>
    <recommendedName>
        <fullName evidence="10">Cytochrome d ubiquinol oxidase subunit II</fullName>
    </recommendedName>
</protein>
<dbReference type="EMBL" id="LNNH01000012">
    <property type="protein sequence ID" value="KWW21109.1"/>
    <property type="molecule type" value="Genomic_DNA"/>
</dbReference>
<feature type="transmembrane region" description="Helical" evidence="7">
    <location>
        <begin position="54"/>
        <end position="73"/>
    </location>
</feature>
<feature type="transmembrane region" description="Helical" evidence="7">
    <location>
        <begin position="234"/>
        <end position="255"/>
    </location>
</feature>
<sequence>MSDALLAITLVWGFIFLYAIMASMDFGAGFWAMTYIKKEETNATKIANSYLSPTWEVTNTFVVGLVIAIYSLFPGAVFPIGVALIVPASLILVLLCIRSAFLVFSHSVDKYEKVLTYISGITGLIIPGLLISVLPITHLGFVEGVKGNEELNLTKLFTSPNEYAFLLFGVFSTLFLSSLLLSDYSKQADEMKAYKIYRRDAMITGPLMLVMALLVMVTLKNEANWIYVEMMKKSSLLLVSLVFFVLAGIALYLPYFSKREVKGMPRLAVIAIIIQYLIGSYVYGLAHLPYIIYPNVTIHSGFTDPASFRAVFATYIVGFAILVPGFYYFWSIFMKDQRRKFKRRQMTN</sequence>
<gene>
    <name evidence="8" type="ORF">AS888_15980</name>
</gene>
<dbReference type="Proteomes" id="UP000064189">
    <property type="component" value="Unassembled WGS sequence"/>
</dbReference>
<keyword evidence="6 7" id="KW-0472">Membrane</keyword>
<evidence type="ECO:0000256" key="2">
    <source>
        <dbReference type="ARBA" id="ARBA00007543"/>
    </source>
</evidence>